<evidence type="ECO:0000259" key="3">
    <source>
        <dbReference type="PROSITE" id="PS50905"/>
    </source>
</evidence>
<proteinExistence type="predicted"/>
<dbReference type="Gene3D" id="2.20.28.10">
    <property type="match status" value="1"/>
</dbReference>
<dbReference type="InterPro" id="IPR009078">
    <property type="entry name" value="Ferritin-like_SF"/>
</dbReference>
<evidence type="ECO:0000313" key="5">
    <source>
        <dbReference type="Proteomes" id="UP001317705"/>
    </source>
</evidence>
<feature type="domain" description="Ferritin-like diiron" evidence="3">
    <location>
        <begin position="1"/>
        <end position="131"/>
    </location>
</feature>
<dbReference type="PANTHER" id="PTHR33746:SF4">
    <property type="entry name" value="RUBRERYTHRIN"/>
    <property type="match status" value="1"/>
</dbReference>
<gene>
    <name evidence="4" type="ORF">GURASL_30450</name>
</gene>
<keyword evidence="2" id="KW-0249">Electron transport</keyword>
<evidence type="ECO:0000256" key="2">
    <source>
        <dbReference type="ARBA" id="ARBA00022982"/>
    </source>
</evidence>
<keyword evidence="1" id="KW-0813">Transport</keyword>
<organism evidence="4 5">
    <name type="scientific">Geotalea uraniireducens</name>
    <dbReference type="NCBI Taxonomy" id="351604"/>
    <lineage>
        <taxon>Bacteria</taxon>
        <taxon>Pseudomonadati</taxon>
        <taxon>Thermodesulfobacteriota</taxon>
        <taxon>Desulfuromonadia</taxon>
        <taxon>Geobacterales</taxon>
        <taxon>Geobacteraceae</taxon>
        <taxon>Geotalea</taxon>
    </lineage>
</organism>
<keyword evidence="5" id="KW-1185">Reference proteome</keyword>
<dbReference type="InterPro" id="IPR052753">
    <property type="entry name" value="Rbr2/Nigerythrin"/>
</dbReference>
<evidence type="ECO:0000256" key="1">
    <source>
        <dbReference type="ARBA" id="ARBA00022448"/>
    </source>
</evidence>
<dbReference type="Pfam" id="PF21349">
    <property type="entry name" value="RUBY_RBDX"/>
    <property type="match status" value="1"/>
</dbReference>
<dbReference type="PROSITE" id="PS50905">
    <property type="entry name" value="FERRITIN_LIKE"/>
    <property type="match status" value="1"/>
</dbReference>
<dbReference type="Gene3D" id="1.20.1260.10">
    <property type="match status" value="1"/>
</dbReference>
<dbReference type="InterPro" id="IPR009040">
    <property type="entry name" value="Ferritin-like_diiron"/>
</dbReference>
<dbReference type="PANTHER" id="PTHR33746">
    <property type="entry name" value="RUBRERYTHRIN"/>
    <property type="match status" value="1"/>
</dbReference>
<reference evidence="4 5" key="1">
    <citation type="submission" date="2022-12" db="EMBL/GenBank/DDBJ databases">
        <title>Polyphasic characterization of Geotalea uranireducens NIT-SL11 newly isolated from a complex of sewage sludge and microbially reduced graphene oxide.</title>
        <authorList>
            <person name="Xie L."/>
            <person name="Yoshida N."/>
            <person name="Meng L."/>
        </authorList>
    </citation>
    <scope>NUCLEOTIDE SEQUENCE [LARGE SCALE GENOMIC DNA]</scope>
    <source>
        <strain evidence="4 5">NIT-SL11</strain>
    </source>
</reference>
<dbReference type="InterPro" id="IPR012347">
    <property type="entry name" value="Ferritin-like"/>
</dbReference>
<dbReference type="InterPro" id="IPR003251">
    <property type="entry name" value="Rr_diiron-bd_dom"/>
</dbReference>
<accession>A0ABN6VXI7</accession>
<protein>
    <submittedName>
        <fullName evidence="4">Rubrerythrin</fullName>
    </submittedName>
</protein>
<dbReference type="Proteomes" id="UP001317705">
    <property type="component" value="Chromosome"/>
</dbReference>
<dbReference type="SUPFAM" id="SSF47240">
    <property type="entry name" value="Ferritin-like"/>
    <property type="match status" value="1"/>
</dbReference>
<dbReference type="InterPro" id="IPR048574">
    <property type="entry name" value="RUBY_RBDX"/>
</dbReference>
<dbReference type="RefSeq" id="WP_282000234.1">
    <property type="nucleotide sequence ID" value="NZ_AP027151.1"/>
</dbReference>
<dbReference type="Pfam" id="PF02915">
    <property type="entry name" value="Rubrerythrin"/>
    <property type="match status" value="1"/>
</dbReference>
<evidence type="ECO:0000313" key="4">
    <source>
        <dbReference type="EMBL" id="BDV44122.1"/>
    </source>
</evidence>
<name>A0ABN6VXI7_9BACT</name>
<dbReference type="CDD" id="cd01041">
    <property type="entry name" value="Rubrerythrin"/>
    <property type="match status" value="1"/>
</dbReference>
<sequence>MSETPKSVHDLQEAFAGESQANRKYLAFAKQADLDGFPQVARLFRAAAEAETVHAHNHLRALGGIRPTRENLLEAIAGETHEFKNMYPQMIADAELEGATAARRSFTYANAVEKVHAALYQKAFDTLGAAAEEFDYYVCPVCGHTVERAAPEQCAVCGAKGTAFFKVS</sequence>
<dbReference type="SUPFAM" id="SSF57802">
    <property type="entry name" value="Rubredoxin-like"/>
    <property type="match status" value="1"/>
</dbReference>
<dbReference type="EMBL" id="AP027151">
    <property type="protein sequence ID" value="BDV44122.1"/>
    <property type="molecule type" value="Genomic_DNA"/>
</dbReference>